<gene>
    <name evidence="2" type="ORF">Tco_0974152</name>
</gene>
<reference evidence="2" key="1">
    <citation type="journal article" date="2022" name="Int. J. Mol. Sci.">
        <title>Draft Genome of Tanacetum Coccineum: Genomic Comparison of Closely Related Tanacetum-Family Plants.</title>
        <authorList>
            <person name="Yamashiro T."/>
            <person name="Shiraishi A."/>
            <person name="Nakayama K."/>
            <person name="Satake H."/>
        </authorList>
    </citation>
    <scope>NUCLEOTIDE SEQUENCE</scope>
</reference>
<comment type="caution">
    <text evidence="2">The sequence shown here is derived from an EMBL/GenBank/DDBJ whole genome shotgun (WGS) entry which is preliminary data.</text>
</comment>
<keyword evidence="3" id="KW-1185">Reference proteome</keyword>
<reference evidence="2" key="2">
    <citation type="submission" date="2022-01" db="EMBL/GenBank/DDBJ databases">
        <authorList>
            <person name="Yamashiro T."/>
            <person name="Shiraishi A."/>
            <person name="Satake H."/>
            <person name="Nakayama K."/>
        </authorList>
    </citation>
    <scope>NUCLEOTIDE SEQUENCE</scope>
</reference>
<accession>A0ABQ5EAS1</accession>
<name>A0ABQ5EAS1_9ASTR</name>
<evidence type="ECO:0000313" key="3">
    <source>
        <dbReference type="Proteomes" id="UP001151760"/>
    </source>
</evidence>
<sequence length="121" mass="14177">MPQLKYYKGSFRSYDTRSQPPRQRRPASGYDPTGIEDMVPSIWSLVKVAYDIYALWGNITLDENNARTSKSLYAYAKREVKYEGRLPHDFRGKMHIISRLHYSAKAYDKELADEVIRIILE</sequence>
<organism evidence="2 3">
    <name type="scientific">Tanacetum coccineum</name>
    <dbReference type="NCBI Taxonomy" id="301880"/>
    <lineage>
        <taxon>Eukaryota</taxon>
        <taxon>Viridiplantae</taxon>
        <taxon>Streptophyta</taxon>
        <taxon>Embryophyta</taxon>
        <taxon>Tracheophyta</taxon>
        <taxon>Spermatophyta</taxon>
        <taxon>Magnoliopsida</taxon>
        <taxon>eudicotyledons</taxon>
        <taxon>Gunneridae</taxon>
        <taxon>Pentapetalae</taxon>
        <taxon>asterids</taxon>
        <taxon>campanulids</taxon>
        <taxon>Asterales</taxon>
        <taxon>Asteraceae</taxon>
        <taxon>Asteroideae</taxon>
        <taxon>Anthemideae</taxon>
        <taxon>Anthemidinae</taxon>
        <taxon>Tanacetum</taxon>
    </lineage>
</organism>
<evidence type="ECO:0000313" key="2">
    <source>
        <dbReference type="EMBL" id="GJT47995.1"/>
    </source>
</evidence>
<protein>
    <submittedName>
        <fullName evidence="2">Uncharacterized protein</fullName>
    </submittedName>
</protein>
<evidence type="ECO:0000256" key="1">
    <source>
        <dbReference type="SAM" id="MobiDB-lite"/>
    </source>
</evidence>
<dbReference type="EMBL" id="BQNB010016115">
    <property type="protein sequence ID" value="GJT47995.1"/>
    <property type="molecule type" value="Genomic_DNA"/>
</dbReference>
<feature type="region of interest" description="Disordered" evidence="1">
    <location>
        <begin position="1"/>
        <end position="34"/>
    </location>
</feature>
<proteinExistence type="predicted"/>
<dbReference type="Proteomes" id="UP001151760">
    <property type="component" value="Unassembled WGS sequence"/>
</dbReference>